<dbReference type="Proteomes" id="UP000232883">
    <property type="component" value="Chromosome"/>
</dbReference>
<evidence type="ECO:0000259" key="1">
    <source>
        <dbReference type="SMART" id="SM01008"/>
    </source>
</evidence>
<reference evidence="2 3" key="1">
    <citation type="submission" date="2017-11" db="EMBL/GenBank/DDBJ databases">
        <title>Taxonomic description and genome sequences of Spirosoma HA7 sp. nov., isolated from pollen microhabitat of Corylus avellana.</title>
        <authorList>
            <person name="Ambika Manirajan B."/>
            <person name="Suarez C."/>
            <person name="Ratering S."/>
            <person name="Geissler-Plaum R."/>
            <person name="Cardinale M."/>
            <person name="Sylvia S."/>
        </authorList>
    </citation>
    <scope>NUCLEOTIDE SEQUENCE [LARGE SCALE GENOMIC DNA]</scope>
    <source>
        <strain evidence="2 3">HA7</strain>
    </source>
</reference>
<keyword evidence="3" id="KW-1185">Reference proteome</keyword>
<dbReference type="AlphaFoldDB" id="A0A2K8YUI8"/>
<evidence type="ECO:0000313" key="2">
    <source>
        <dbReference type="EMBL" id="AUD01315.1"/>
    </source>
</evidence>
<dbReference type="PANTHER" id="PTHR47495">
    <property type="entry name" value="ALDEHYDE DEHYDROGENASE"/>
    <property type="match status" value="1"/>
</dbReference>
<name>A0A2K8YUI8_9BACT</name>
<gene>
    <name evidence="2" type="ORF">CWM47_05525</name>
</gene>
<proteinExistence type="predicted"/>
<evidence type="ECO:0000313" key="3">
    <source>
        <dbReference type="Proteomes" id="UP000232883"/>
    </source>
</evidence>
<dbReference type="InterPro" id="IPR000674">
    <property type="entry name" value="Ald_Oxase/Xan_DH_a/b"/>
</dbReference>
<dbReference type="KEGG" id="spir:CWM47_05525"/>
<dbReference type="SMART" id="SM01008">
    <property type="entry name" value="Ald_Xan_dh_C"/>
    <property type="match status" value="1"/>
</dbReference>
<dbReference type="InterPro" id="IPR052516">
    <property type="entry name" value="N-heterocyclic_Hydroxylase"/>
</dbReference>
<protein>
    <recommendedName>
        <fullName evidence="1">Aldehyde oxidase/xanthine dehydrogenase a/b hammerhead domain-containing protein</fullName>
    </recommendedName>
</protein>
<dbReference type="EMBL" id="CP025096">
    <property type="protein sequence ID" value="AUD01315.1"/>
    <property type="molecule type" value="Genomic_DNA"/>
</dbReference>
<dbReference type="RefSeq" id="WP_100986960.1">
    <property type="nucleotide sequence ID" value="NZ_CP025096.1"/>
</dbReference>
<dbReference type="InterPro" id="IPR036856">
    <property type="entry name" value="Ald_Oxase/Xan_DH_a/b_sf"/>
</dbReference>
<feature type="domain" description="Aldehyde oxidase/xanthine dehydrogenase a/b hammerhead" evidence="1">
    <location>
        <begin position="33"/>
        <end position="102"/>
    </location>
</feature>
<accession>A0A2K8YUI8</accession>
<dbReference type="OrthoDB" id="9767994at2"/>
<dbReference type="Gene3D" id="3.90.1170.50">
    <property type="entry name" value="Aldehyde oxidase/xanthine dehydrogenase, a/b hammerhead"/>
    <property type="match status" value="1"/>
</dbReference>
<organism evidence="2 3">
    <name type="scientific">Spirosoma pollinicola</name>
    <dbReference type="NCBI Taxonomy" id="2057025"/>
    <lineage>
        <taxon>Bacteria</taxon>
        <taxon>Pseudomonadati</taxon>
        <taxon>Bacteroidota</taxon>
        <taxon>Cytophagia</taxon>
        <taxon>Cytophagales</taxon>
        <taxon>Cytophagaceae</taxon>
        <taxon>Spirosoma</taxon>
    </lineage>
</organism>
<sequence>MYSWSAYRNKQVHSFEKYPAKCIGDLDGKKIATGKPLYGIDIKRKIMLYAMVARPPAQGKTLKSFDDSAARKVGGVKNVVQVKNSVAVLGTSTWVAKKVATPFLSTKRNRKLPFDV</sequence>
<dbReference type="PANTHER" id="PTHR47495:SF3">
    <property type="entry name" value="BLR6219 PROTEIN"/>
    <property type="match status" value="1"/>
</dbReference>
<dbReference type="SUPFAM" id="SSF54665">
    <property type="entry name" value="CO dehydrogenase molybdoprotein N-domain-like"/>
    <property type="match status" value="1"/>
</dbReference>